<keyword evidence="2" id="KW-1185">Reference proteome</keyword>
<dbReference type="Proteomes" id="UP000586305">
    <property type="component" value="Unassembled WGS sequence"/>
</dbReference>
<dbReference type="EMBL" id="JABBPG010000005">
    <property type="protein sequence ID" value="NOU51455.1"/>
    <property type="molecule type" value="Genomic_DNA"/>
</dbReference>
<comment type="caution">
    <text evidence="1">The sequence shown here is derived from an EMBL/GenBank/DDBJ whole genome shotgun (WGS) entry which is preliminary data.</text>
</comment>
<protein>
    <submittedName>
        <fullName evidence="1">Uncharacterized protein</fullName>
    </submittedName>
</protein>
<proteinExistence type="predicted"/>
<dbReference type="RefSeq" id="WP_171626520.1">
    <property type="nucleotide sequence ID" value="NZ_JABBPG010000005.1"/>
</dbReference>
<organism evidence="1 2">
    <name type="scientific">Pseudoalteromonas caenipelagi</name>
    <dbReference type="NCBI Taxonomy" id="2726988"/>
    <lineage>
        <taxon>Bacteria</taxon>
        <taxon>Pseudomonadati</taxon>
        <taxon>Pseudomonadota</taxon>
        <taxon>Gammaproteobacteria</taxon>
        <taxon>Alteromonadales</taxon>
        <taxon>Pseudoalteromonadaceae</taxon>
        <taxon>Pseudoalteromonas</taxon>
    </lineage>
</organism>
<name>A0A849VE97_9GAMM</name>
<gene>
    <name evidence="1" type="ORF">HG263_13035</name>
</gene>
<sequence length="337" mass="37867">MFVKPSSVLLCAVLCLPGCFDTQTHYKAKFTQTTHPNVQSGNLQNTSKELLLSSAALNYDYTLSLKGDEQGFNELTLTYGPHQVNLLGNDTQLTRICQLKGTPQLAFEGFTYDPGAGLPTSELYVTSNYGIEAYPLAISDLHKPSGYTLQCKKNDMTSWPSDAQHSISFCQCDVSTLQKGFALEEALTQYLPDTDLNLNQNIDVSTDLVHPLTLETLTITSAKERLEFEYLLEQLAKQFESIEINTSHYRFVQIISINRPLYAKFAYSFVKLEQQWHLVYIAQQSSKGFFPLAGISEASETQLAIEEYCYNNCDWWGKTAAAELNFAEKTISIIMDE</sequence>
<evidence type="ECO:0000313" key="2">
    <source>
        <dbReference type="Proteomes" id="UP000586305"/>
    </source>
</evidence>
<reference evidence="1 2" key="1">
    <citation type="submission" date="2020-04" db="EMBL/GenBank/DDBJ databases">
        <title>Pseudoalteromonas caenipelagi sp. nov., isolated from a tidal flat.</title>
        <authorList>
            <person name="Park S."/>
            <person name="Yoon J.-H."/>
        </authorList>
    </citation>
    <scope>NUCLEOTIDE SEQUENCE [LARGE SCALE GENOMIC DNA]</scope>
    <source>
        <strain evidence="1 2">JBTF-M23</strain>
    </source>
</reference>
<evidence type="ECO:0000313" key="1">
    <source>
        <dbReference type="EMBL" id="NOU51455.1"/>
    </source>
</evidence>
<accession>A0A849VE97</accession>
<dbReference type="AlphaFoldDB" id="A0A849VE97"/>